<gene>
    <name evidence="2" type="ORF">SDC9_205624</name>
</gene>
<evidence type="ECO:0000313" key="2">
    <source>
        <dbReference type="EMBL" id="MPN57928.1"/>
    </source>
</evidence>
<organism evidence="2">
    <name type="scientific">bioreactor metagenome</name>
    <dbReference type="NCBI Taxonomy" id="1076179"/>
    <lineage>
        <taxon>unclassified sequences</taxon>
        <taxon>metagenomes</taxon>
        <taxon>ecological metagenomes</taxon>
    </lineage>
</organism>
<evidence type="ECO:0000256" key="1">
    <source>
        <dbReference type="SAM" id="MobiDB-lite"/>
    </source>
</evidence>
<accession>A0A645J2K7</accession>
<dbReference type="AlphaFoldDB" id="A0A645J2K7"/>
<sequence>MQPFGHARGTVTQDEQGRSGDEQEDQDAVVEPGIEAADLGQTFVQADVGGGSKQDDDQYAQTNEQRQVQGQLVLVVQSGG</sequence>
<feature type="region of interest" description="Disordered" evidence="1">
    <location>
        <begin position="1"/>
        <end position="66"/>
    </location>
</feature>
<comment type="caution">
    <text evidence="2">The sequence shown here is derived from an EMBL/GenBank/DDBJ whole genome shotgun (WGS) entry which is preliminary data.</text>
</comment>
<name>A0A645J2K7_9ZZZZ</name>
<protein>
    <submittedName>
        <fullName evidence="2">Uncharacterized protein</fullName>
    </submittedName>
</protein>
<proteinExistence type="predicted"/>
<dbReference type="EMBL" id="VSSQ01130081">
    <property type="protein sequence ID" value="MPN57928.1"/>
    <property type="molecule type" value="Genomic_DNA"/>
</dbReference>
<reference evidence="2" key="1">
    <citation type="submission" date="2019-08" db="EMBL/GenBank/DDBJ databases">
        <authorList>
            <person name="Kucharzyk K."/>
            <person name="Murdoch R.W."/>
            <person name="Higgins S."/>
            <person name="Loffler F."/>
        </authorList>
    </citation>
    <scope>NUCLEOTIDE SEQUENCE</scope>
</reference>